<reference evidence="2" key="1">
    <citation type="submission" date="2023-10" db="EMBL/GenBank/DDBJ databases">
        <authorList>
            <person name="Hackl T."/>
        </authorList>
    </citation>
    <scope>NUCLEOTIDE SEQUENCE</scope>
</reference>
<evidence type="ECO:0000313" key="3">
    <source>
        <dbReference type="Proteomes" id="UP001295740"/>
    </source>
</evidence>
<evidence type="ECO:0000313" key="2">
    <source>
        <dbReference type="EMBL" id="CAJ2509549.1"/>
    </source>
</evidence>
<sequence>MPARSTTRRRGLRNPTKGAGAKNRSAARKRAKHFGFATDSESEAEQTPRKMRRLDQIPMLDPIEAREHLLAKVIPDNASEEDVSKPGASDGVSRSASASLTSPVPPQTIAEKPAEGPYVRQLFARPGDYPMYEDSEPSDTEIAASTSTASVRLTATRSRARRGDLGDCLDRMCGTGQGGTGEALFATWGSLKAQTETAKIS</sequence>
<feature type="compositionally biased region" description="Polar residues" evidence="1">
    <location>
        <begin position="92"/>
        <end position="102"/>
    </location>
</feature>
<dbReference type="Proteomes" id="UP001295740">
    <property type="component" value="Unassembled WGS sequence"/>
</dbReference>
<accession>A0AAI8VRR9</accession>
<keyword evidence="3" id="KW-1185">Reference proteome</keyword>
<comment type="caution">
    <text evidence="2">The sequence shown here is derived from an EMBL/GenBank/DDBJ whole genome shotgun (WGS) entry which is preliminary data.</text>
</comment>
<dbReference type="EMBL" id="CAUWAG010000012">
    <property type="protein sequence ID" value="CAJ2509549.1"/>
    <property type="molecule type" value="Genomic_DNA"/>
</dbReference>
<protein>
    <submittedName>
        <fullName evidence="2">Uu.00g145750.m01.CDS01</fullName>
    </submittedName>
</protein>
<evidence type="ECO:0000256" key="1">
    <source>
        <dbReference type="SAM" id="MobiDB-lite"/>
    </source>
</evidence>
<organism evidence="2 3">
    <name type="scientific">Anthostomella pinea</name>
    <dbReference type="NCBI Taxonomy" id="933095"/>
    <lineage>
        <taxon>Eukaryota</taxon>
        <taxon>Fungi</taxon>
        <taxon>Dikarya</taxon>
        <taxon>Ascomycota</taxon>
        <taxon>Pezizomycotina</taxon>
        <taxon>Sordariomycetes</taxon>
        <taxon>Xylariomycetidae</taxon>
        <taxon>Xylariales</taxon>
        <taxon>Xylariaceae</taxon>
        <taxon>Anthostomella</taxon>
    </lineage>
</organism>
<gene>
    <name evidence="2" type="ORF">KHLLAP_LOCUS10017</name>
</gene>
<dbReference type="AlphaFoldDB" id="A0AAI8VRR9"/>
<feature type="compositionally biased region" description="Basic residues" evidence="1">
    <location>
        <begin position="1"/>
        <end position="12"/>
    </location>
</feature>
<proteinExistence type="predicted"/>
<name>A0AAI8VRR9_9PEZI</name>
<feature type="region of interest" description="Disordered" evidence="1">
    <location>
        <begin position="1"/>
        <end position="117"/>
    </location>
</feature>
<feature type="compositionally biased region" description="Polar residues" evidence="1">
    <location>
        <begin position="143"/>
        <end position="155"/>
    </location>
</feature>
<feature type="region of interest" description="Disordered" evidence="1">
    <location>
        <begin position="130"/>
        <end position="155"/>
    </location>
</feature>